<dbReference type="OrthoDB" id="204980at2759"/>
<evidence type="ECO:0000313" key="2">
    <source>
        <dbReference type="Proteomes" id="UP000054558"/>
    </source>
</evidence>
<sequence length="106" mass="12199">MRKRRVGRRGVEQCRETHGLIDLNDSHPYVRETFTHWIKWVENDFDFDGWRADSAKHMPVSFWKALKAASECYTVGEVYSGDSCFVGTYQKGGAMDGLLSYPSTTR</sequence>
<protein>
    <submittedName>
        <fullName evidence="1">Alpha amylase catalytic domain containing protein</fullName>
    </submittedName>
</protein>
<dbReference type="EMBL" id="DF237004">
    <property type="protein sequence ID" value="GAQ80505.1"/>
    <property type="molecule type" value="Genomic_DNA"/>
</dbReference>
<dbReference type="AlphaFoldDB" id="A0A1Y1HPE4"/>
<keyword evidence="2" id="KW-1185">Reference proteome</keyword>
<dbReference type="InterPro" id="IPR017853">
    <property type="entry name" value="GH"/>
</dbReference>
<dbReference type="STRING" id="105231.A0A1Y1HPE4"/>
<organism evidence="1 2">
    <name type="scientific">Klebsormidium nitens</name>
    <name type="common">Green alga</name>
    <name type="synonym">Ulothrix nitens</name>
    <dbReference type="NCBI Taxonomy" id="105231"/>
    <lineage>
        <taxon>Eukaryota</taxon>
        <taxon>Viridiplantae</taxon>
        <taxon>Streptophyta</taxon>
        <taxon>Klebsormidiophyceae</taxon>
        <taxon>Klebsormidiales</taxon>
        <taxon>Klebsormidiaceae</taxon>
        <taxon>Klebsormidium</taxon>
    </lineage>
</organism>
<reference evidence="1 2" key="1">
    <citation type="journal article" date="2014" name="Nat. Commun.">
        <title>Klebsormidium flaccidum genome reveals primary factors for plant terrestrial adaptation.</title>
        <authorList>
            <person name="Hori K."/>
            <person name="Maruyama F."/>
            <person name="Fujisawa T."/>
            <person name="Togashi T."/>
            <person name="Yamamoto N."/>
            <person name="Seo M."/>
            <person name="Sato S."/>
            <person name="Yamada T."/>
            <person name="Mori H."/>
            <person name="Tajima N."/>
            <person name="Moriyama T."/>
            <person name="Ikeuchi M."/>
            <person name="Watanabe M."/>
            <person name="Wada H."/>
            <person name="Kobayashi K."/>
            <person name="Saito M."/>
            <person name="Masuda T."/>
            <person name="Sasaki-Sekimoto Y."/>
            <person name="Mashiguchi K."/>
            <person name="Awai K."/>
            <person name="Shimojima M."/>
            <person name="Masuda S."/>
            <person name="Iwai M."/>
            <person name="Nobusawa T."/>
            <person name="Narise T."/>
            <person name="Kondo S."/>
            <person name="Saito H."/>
            <person name="Sato R."/>
            <person name="Murakawa M."/>
            <person name="Ihara Y."/>
            <person name="Oshima-Yamada Y."/>
            <person name="Ohtaka K."/>
            <person name="Satoh M."/>
            <person name="Sonobe K."/>
            <person name="Ishii M."/>
            <person name="Ohtani R."/>
            <person name="Kanamori-Sato M."/>
            <person name="Honoki R."/>
            <person name="Miyazaki D."/>
            <person name="Mochizuki H."/>
            <person name="Umetsu J."/>
            <person name="Higashi K."/>
            <person name="Shibata D."/>
            <person name="Kamiya Y."/>
            <person name="Sato N."/>
            <person name="Nakamura Y."/>
            <person name="Tabata S."/>
            <person name="Ida S."/>
            <person name="Kurokawa K."/>
            <person name="Ohta H."/>
        </authorList>
    </citation>
    <scope>NUCLEOTIDE SEQUENCE [LARGE SCALE GENOMIC DNA]</scope>
    <source>
        <strain evidence="1 2">NIES-2285</strain>
    </source>
</reference>
<dbReference type="Gene3D" id="3.20.20.80">
    <property type="entry name" value="Glycosidases"/>
    <property type="match status" value="1"/>
</dbReference>
<evidence type="ECO:0000313" key="1">
    <source>
        <dbReference type="EMBL" id="GAQ80505.1"/>
    </source>
</evidence>
<dbReference type="Proteomes" id="UP000054558">
    <property type="component" value="Unassembled WGS sequence"/>
</dbReference>
<dbReference type="SUPFAM" id="SSF51445">
    <property type="entry name" value="(Trans)glycosidases"/>
    <property type="match status" value="1"/>
</dbReference>
<gene>
    <name evidence="1" type="ORF">KFL_000550350</name>
</gene>
<accession>A0A1Y1HPE4</accession>
<proteinExistence type="predicted"/>
<name>A0A1Y1HPE4_KLENI</name>